<comment type="subcellular location">
    <subcellularLocation>
        <location evidence="5">Cell membrane</location>
        <topology evidence="5">Multi-pass membrane protein</topology>
    </subcellularLocation>
    <subcellularLocation>
        <location evidence="1">Membrane</location>
        <topology evidence="1">Multi-pass membrane protein</topology>
    </subcellularLocation>
</comment>
<dbReference type="Proteomes" id="UP000254337">
    <property type="component" value="Chromosome"/>
</dbReference>
<feature type="transmembrane region" description="Helical" evidence="5">
    <location>
        <begin position="47"/>
        <end position="65"/>
    </location>
</feature>
<evidence type="ECO:0000313" key="7">
    <source>
        <dbReference type="EMBL" id="AXL20952.1"/>
    </source>
</evidence>
<keyword evidence="2 5" id="KW-0812">Transmembrane</keyword>
<evidence type="ECO:0000256" key="2">
    <source>
        <dbReference type="ARBA" id="ARBA00022692"/>
    </source>
</evidence>
<dbReference type="PANTHER" id="PTHR30371:SF0">
    <property type="entry name" value="SEC-INDEPENDENT PROTEIN TRANSLOCASE PROTEIN TATC, CHLOROPLASTIC-RELATED"/>
    <property type="match status" value="1"/>
</dbReference>
<feature type="transmembrane region" description="Helical" evidence="5">
    <location>
        <begin position="88"/>
        <end position="115"/>
    </location>
</feature>
<dbReference type="PRINTS" id="PR01840">
    <property type="entry name" value="TATCFAMILY"/>
</dbReference>
<keyword evidence="5" id="KW-0813">Transport</keyword>
<feature type="transmembrane region" description="Helical" evidence="5">
    <location>
        <begin position="177"/>
        <end position="203"/>
    </location>
</feature>
<reference evidence="7 8" key="1">
    <citation type="submission" date="2018-05" db="EMBL/GenBank/DDBJ databases">
        <title>Complete genome sequence of Megasphaera sp. AJH120T, isolated from the ceca of a chicken.</title>
        <authorList>
            <person name="Maki J."/>
            <person name="Looft T."/>
        </authorList>
    </citation>
    <scope>NUCLEOTIDE SEQUENCE [LARGE SCALE GENOMIC DNA]</scope>
    <source>
        <strain evidence="7 8">AJH120</strain>
    </source>
</reference>
<dbReference type="RefSeq" id="WP_107196493.1">
    <property type="nucleotide sequence ID" value="NZ_CP029462.1"/>
</dbReference>
<evidence type="ECO:0000256" key="5">
    <source>
        <dbReference type="HAMAP-Rule" id="MF_00902"/>
    </source>
</evidence>
<dbReference type="InterPro" id="IPR002033">
    <property type="entry name" value="TatC"/>
</dbReference>
<evidence type="ECO:0000256" key="4">
    <source>
        <dbReference type="ARBA" id="ARBA00023136"/>
    </source>
</evidence>
<feature type="compositionally biased region" description="Polar residues" evidence="6">
    <location>
        <begin position="18"/>
        <end position="27"/>
    </location>
</feature>
<evidence type="ECO:0000256" key="6">
    <source>
        <dbReference type="SAM" id="MobiDB-lite"/>
    </source>
</evidence>
<dbReference type="HAMAP" id="MF_00902">
    <property type="entry name" value="TatC"/>
    <property type="match status" value="1"/>
</dbReference>
<organism evidence="7 8">
    <name type="scientific">Megasphaera stantonii</name>
    <dbReference type="NCBI Taxonomy" id="2144175"/>
    <lineage>
        <taxon>Bacteria</taxon>
        <taxon>Bacillati</taxon>
        <taxon>Bacillota</taxon>
        <taxon>Negativicutes</taxon>
        <taxon>Veillonellales</taxon>
        <taxon>Veillonellaceae</taxon>
        <taxon>Megasphaera</taxon>
    </lineage>
</organism>
<dbReference type="Pfam" id="PF00902">
    <property type="entry name" value="TatC"/>
    <property type="match status" value="1"/>
</dbReference>
<dbReference type="AlphaFoldDB" id="A0A346AYK9"/>
<evidence type="ECO:0000313" key="8">
    <source>
        <dbReference type="Proteomes" id="UP000254337"/>
    </source>
</evidence>
<name>A0A346AYK9_9FIRM</name>
<evidence type="ECO:0000256" key="3">
    <source>
        <dbReference type="ARBA" id="ARBA00022989"/>
    </source>
</evidence>
<dbReference type="GO" id="GO:0065002">
    <property type="term" value="P:intracellular protein transmembrane transport"/>
    <property type="evidence" value="ECO:0007669"/>
    <property type="project" value="TreeGrafter"/>
</dbReference>
<comment type="subunit">
    <text evidence="5">Forms a complex with TatA.</text>
</comment>
<dbReference type="GO" id="GO:0043953">
    <property type="term" value="P:protein transport by the Tat complex"/>
    <property type="evidence" value="ECO:0007669"/>
    <property type="project" value="UniProtKB-UniRule"/>
</dbReference>
<accession>A0A346AYK9</accession>
<dbReference type="NCBIfam" id="TIGR00945">
    <property type="entry name" value="tatC"/>
    <property type="match status" value="1"/>
</dbReference>
<dbReference type="GO" id="GO:0009977">
    <property type="term" value="F:proton motive force dependent protein transmembrane transporter activity"/>
    <property type="evidence" value="ECO:0007669"/>
    <property type="project" value="TreeGrafter"/>
</dbReference>
<dbReference type="EMBL" id="CP029462">
    <property type="protein sequence ID" value="AXL20952.1"/>
    <property type="molecule type" value="Genomic_DNA"/>
</dbReference>
<evidence type="ECO:0000256" key="1">
    <source>
        <dbReference type="ARBA" id="ARBA00004141"/>
    </source>
</evidence>
<keyword evidence="4 5" id="KW-0472">Membrane</keyword>
<dbReference type="GO" id="GO:0033281">
    <property type="term" value="C:TAT protein transport complex"/>
    <property type="evidence" value="ECO:0007669"/>
    <property type="project" value="UniProtKB-UniRule"/>
</dbReference>
<comment type="similarity">
    <text evidence="5">Belongs to the TatC family.</text>
</comment>
<feature type="transmembrane region" description="Helical" evidence="5">
    <location>
        <begin position="215"/>
        <end position="231"/>
    </location>
</feature>
<keyword evidence="5" id="KW-0653">Protein transport</keyword>
<comment type="function">
    <text evidence="5">Part of the twin-arginine translocation (Tat) system that transports large folded proteins containing a characteristic twin-arginine motif in their signal peptide across membranes.</text>
</comment>
<dbReference type="OrthoDB" id="9777044at2"/>
<dbReference type="KEGG" id="meg:DKB62_04875"/>
<protein>
    <recommendedName>
        <fullName evidence="5">Sec-independent protein translocase protein TatC</fullName>
    </recommendedName>
</protein>
<sequence length="260" mass="28670">METKPDKAEEEIAVAQSAADSDNSPVKENQDGEMPLSGHLQEFRSRLIICLAAVAVASGVSYNFVEEIIDVISAPAGKLYFLNPAEVFFSYIQVAVCTGVLVTLPIICYELWGFVRPALMPSERAAVFWLIPTAVLLFYAGLAFSYYAVFPAAVLFFMGFATASLQPMFSLSSYLSFFIAFMLPFGVVFELPLVLFFLAKMGLITSAFLKSKRRVLIVVAFIFAAVVSPTTDVFTQVMIAVPMIVLYEASILLVRFILRK</sequence>
<keyword evidence="8" id="KW-1185">Reference proteome</keyword>
<feature type="transmembrane region" description="Helical" evidence="5">
    <location>
        <begin position="127"/>
        <end position="157"/>
    </location>
</feature>
<gene>
    <name evidence="5 7" type="primary">tatC</name>
    <name evidence="7" type="ORF">DKB62_04875</name>
</gene>
<keyword evidence="3 5" id="KW-1133">Transmembrane helix</keyword>
<keyword evidence="5" id="KW-1003">Cell membrane</keyword>
<feature type="transmembrane region" description="Helical" evidence="5">
    <location>
        <begin position="237"/>
        <end position="258"/>
    </location>
</feature>
<proteinExistence type="inferred from homology"/>
<feature type="region of interest" description="Disordered" evidence="6">
    <location>
        <begin position="1"/>
        <end position="31"/>
    </location>
</feature>
<dbReference type="PANTHER" id="PTHR30371">
    <property type="entry name" value="SEC-INDEPENDENT PROTEIN TRANSLOCASE PROTEIN TATC"/>
    <property type="match status" value="1"/>
</dbReference>
<keyword evidence="5" id="KW-0811">Translocation</keyword>